<dbReference type="InterPro" id="IPR038781">
    <property type="entry name" value="C365.16-ike"/>
</dbReference>
<dbReference type="Proteomes" id="UP001194746">
    <property type="component" value="Unassembled WGS sequence"/>
</dbReference>
<dbReference type="PANTHER" id="PTHR37845">
    <property type="entry name" value="SEQUENCE ORPHAN"/>
    <property type="match status" value="1"/>
</dbReference>
<proteinExistence type="predicted"/>
<dbReference type="GO" id="GO:0005739">
    <property type="term" value="C:mitochondrion"/>
    <property type="evidence" value="ECO:0007669"/>
    <property type="project" value="TreeGrafter"/>
</dbReference>
<gene>
    <name evidence="1" type="ORF">FE257_005749</name>
</gene>
<keyword evidence="2" id="KW-1185">Reference proteome</keyword>
<dbReference type="PANTHER" id="PTHR37845:SF1">
    <property type="entry name" value="SEQUENCE ORPHAN"/>
    <property type="match status" value="1"/>
</dbReference>
<reference evidence="1" key="2">
    <citation type="submission" date="2020-02" db="EMBL/GenBank/DDBJ databases">
        <authorList>
            <person name="Gilchrist C.L.M."/>
            <person name="Chooi Y.-H."/>
        </authorList>
    </citation>
    <scope>NUCLEOTIDE SEQUENCE</scope>
    <source>
        <strain evidence="1">MST-FP2251</strain>
    </source>
</reference>
<protein>
    <submittedName>
        <fullName evidence="1">Uncharacterized protein</fullName>
    </submittedName>
</protein>
<comment type="caution">
    <text evidence="1">The sequence shown here is derived from an EMBL/GenBank/DDBJ whole genome shotgun (WGS) entry which is preliminary data.</text>
</comment>
<organism evidence="1 2">
    <name type="scientific">Aspergillus nanangensis</name>
    <dbReference type="NCBI Taxonomy" id="2582783"/>
    <lineage>
        <taxon>Eukaryota</taxon>
        <taxon>Fungi</taxon>
        <taxon>Dikarya</taxon>
        <taxon>Ascomycota</taxon>
        <taxon>Pezizomycotina</taxon>
        <taxon>Eurotiomycetes</taxon>
        <taxon>Eurotiomycetidae</taxon>
        <taxon>Eurotiales</taxon>
        <taxon>Aspergillaceae</taxon>
        <taxon>Aspergillus</taxon>
        <taxon>Aspergillus subgen. Circumdati</taxon>
    </lineage>
</organism>
<reference evidence="1" key="1">
    <citation type="journal article" date="2019" name="Beilstein J. Org. Chem.">
        <title>Nanangenines: drimane sesquiterpenoids as the dominant metabolite cohort of a novel Australian fungus, Aspergillus nanangensis.</title>
        <authorList>
            <person name="Lacey H.J."/>
            <person name="Gilchrist C.L.M."/>
            <person name="Crombie A."/>
            <person name="Kalaitzis J.A."/>
            <person name="Vuong D."/>
            <person name="Rutledge P.J."/>
            <person name="Turner P."/>
            <person name="Pitt J.I."/>
            <person name="Lacey E."/>
            <person name="Chooi Y.H."/>
            <person name="Piggott A.M."/>
        </authorList>
    </citation>
    <scope>NUCLEOTIDE SEQUENCE</scope>
    <source>
        <strain evidence="1">MST-FP2251</strain>
    </source>
</reference>
<accession>A0AAD4CQM5</accession>
<sequence>MDDPRPYLLSGYATPTLLAKCGGDLAAAAVSATLVSPSVTIIDRALVEKASYNRPLLQSLRSQALAALRQPRRFIFSQPYGCNWALYAATYSVANGSETVGREISPASVDAVTFLLTLVVNVPLGVWKDIRFAQLFGQNPGVVALAKRPLPVPNRASSVGAMATLLLRDGVTIFGCFTLASHSTSAVPDSLASHPQTKAIITQMVVPILSQVVATPLHLLGLDLYNRPHAASWRDRLATVWRHLPAATLIRGVRIIPAFGFGCLANTGLRSLCHTHFSTESNEHRIPRNQSNT</sequence>
<dbReference type="EMBL" id="VCAU01000025">
    <property type="protein sequence ID" value="KAF9890618.1"/>
    <property type="molecule type" value="Genomic_DNA"/>
</dbReference>
<name>A0AAD4CQM5_ASPNN</name>
<dbReference type="AlphaFoldDB" id="A0AAD4CQM5"/>
<evidence type="ECO:0000313" key="2">
    <source>
        <dbReference type="Proteomes" id="UP001194746"/>
    </source>
</evidence>
<evidence type="ECO:0000313" key="1">
    <source>
        <dbReference type="EMBL" id="KAF9890618.1"/>
    </source>
</evidence>